<evidence type="ECO:0000256" key="6">
    <source>
        <dbReference type="SAM" id="MobiDB-lite"/>
    </source>
</evidence>
<evidence type="ECO:0000313" key="7">
    <source>
        <dbReference type="EMBL" id="GAA0420592.1"/>
    </source>
</evidence>
<evidence type="ECO:0000256" key="4">
    <source>
        <dbReference type="ARBA" id="ARBA00023125"/>
    </source>
</evidence>
<name>A0ABN0YY84_9ACTN</name>
<keyword evidence="4" id="KW-0238">DNA-binding</keyword>
<dbReference type="InterPro" id="IPR001207">
    <property type="entry name" value="Transposase_mutator"/>
</dbReference>
<evidence type="ECO:0008006" key="9">
    <source>
        <dbReference type="Google" id="ProtNLM"/>
    </source>
</evidence>
<comment type="caution">
    <text evidence="7">The sequence shown here is derived from an EMBL/GenBank/DDBJ whole genome shotgun (WGS) entry which is preliminary data.</text>
</comment>
<dbReference type="Pfam" id="PF00872">
    <property type="entry name" value="Transposase_mut"/>
    <property type="match status" value="1"/>
</dbReference>
<evidence type="ECO:0000256" key="5">
    <source>
        <dbReference type="ARBA" id="ARBA00023172"/>
    </source>
</evidence>
<evidence type="ECO:0000313" key="8">
    <source>
        <dbReference type="Proteomes" id="UP001500879"/>
    </source>
</evidence>
<dbReference type="Proteomes" id="UP001500879">
    <property type="component" value="Unassembled WGS sequence"/>
</dbReference>
<evidence type="ECO:0000256" key="2">
    <source>
        <dbReference type="ARBA" id="ARBA00010961"/>
    </source>
</evidence>
<protein>
    <recommendedName>
        <fullName evidence="9">IS256 family transposase</fullName>
    </recommendedName>
</protein>
<reference evidence="7 8" key="1">
    <citation type="journal article" date="2019" name="Int. J. Syst. Evol. Microbiol.">
        <title>The Global Catalogue of Microorganisms (GCM) 10K type strain sequencing project: providing services to taxonomists for standard genome sequencing and annotation.</title>
        <authorList>
            <consortium name="The Broad Institute Genomics Platform"/>
            <consortium name="The Broad Institute Genome Sequencing Center for Infectious Disease"/>
            <person name="Wu L."/>
            <person name="Ma J."/>
        </authorList>
    </citation>
    <scope>NUCLEOTIDE SEQUENCE [LARGE SCALE GENOMIC DNA]</scope>
    <source>
        <strain evidence="7 8">JCM 4788</strain>
    </source>
</reference>
<evidence type="ECO:0000256" key="1">
    <source>
        <dbReference type="ARBA" id="ARBA00002190"/>
    </source>
</evidence>
<gene>
    <name evidence="7" type="ORF">GCM10010357_47400</name>
</gene>
<comment type="similarity">
    <text evidence="2">Belongs to the transposase mutator family.</text>
</comment>
<evidence type="ECO:0000256" key="3">
    <source>
        <dbReference type="ARBA" id="ARBA00022578"/>
    </source>
</evidence>
<dbReference type="EMBL" id="BAAABX010000051">
    <property type="protein sequence ID" value="GAA0420592.1"/>
    <property type="molecule type" value="Genomic_DNA"/>
</dbReference>
<comment type="function">
    <text evidence="1">Required for the transposition of the insertion element.</text>
</comment>
<keyword evidence="5" id="KW-0233">DNA recombination</keyword>
<keyword evidence="8" id="KW-1185">Reference proteome</keyword>
<keyword evidence="3" id="KW-0815">Transposition</keyword>
<feature type="region of interest" description="Disordered" evidence="6">
    <location>
        <begin position="36"/>
        <end position="83"/>
    </location>
</feature>
<accession>A0ABN0YY84</accession>
<organism evidence="7 8">
    <name type="scientific">Streptomyces luteireticuli</name>
    <dbReference type="NCBI Taxonomy" id="173858"/>
    <lineage>
        <taxon>Bacteria</taxon>
        <taxon>Bacillati</taxon>
        <taxon>Actinomycetota</taxon>
        <taxon>Actinomycetes</taxon>
        <taxon>Kitasatosporales</taxon>
        <taxon>Streptomycetaceae</taxon>
        <taxon>Streptomyces</taxon>
    </lineage>
</organism>
<sequence>MESLRTSDGNELGRVLAQRILQELIEAEAIAHIGAEPGEHAETRTTWRNGHRKRALTTQAGEENRRNGGSQGGEMGVEGYLAR</sequence>
<proteinExistence type="inferred from homology"/>